<organism evidence="1 2">
    <name type="scientific">Leucocoprinus leucothites</name>
    <dbReference type="NCBI Taxonomy" id="201217"/>
    <lineage>
        <taxon>Eukaryota</taxon>
        <taxon>Fungi</taxon>
        <taxon>Dikarya</taxon>
        <taxon>Basidiomycota</taxon>
        <taxon>Agaricomycotina</taxon>
        <taxon>Agaricomycetes</taxon>
        <taxon>Agaricomycetidae</taxon>
        <taxon>Agaricales</taxon>
        <taxon>Agaricineae</taxon>
        <taxon>Agaricaceae</taxon>
        <taxon>Leucocoprinus</taxon>
    </lineage>
</organism>
<proteinExistence type="predicted"/>
<dbReference type="InterPro" id="IPR036250">
    <property type="entry name" value="AcylCo_DH-like_C"/>
</dbReference>
<dbReference type="EMBL" id="JAACJO010000009">
    <property type="protein sequence ID" value="KAF5354068.1"/>
    <property type="molecule type" value="Genomic_DNA"/>
</dbReference>
<evidence type="ECO:0000313" key="2">
    <source>
        <dbReference type="Proteomes" id="UP000559027"/>
    </source>
</evidence>
<accession>A0A8H5D7C0</accession>
<evidence type="ECO:0008006" key="3">
    <source>
        <dbReference type="Google" id="ProtNLM"/>
    </source>
</evidence>
<dbReference type="GO" id="GO:0005504">
    <property type="term" value="F:fatty acid binding"/>
    <property type="evidence" value="ECO:0007669"/>
    <property type="project" value="TreeGrafter"/>
</dbReference>
<dbReference type="InterPro" id="IPR009100">
    <property type="entry name" value="AcylCoA_DH/oxidase_NM_dom_sf"/>
</dbReference>
<gene>
    <name evidence="1" type="ORF">D9756_007236</name>
</gene>
<dbReference type="GO" id="GO:0071949">
    <property type="term" value="F:FAD binding"/>
    <property type="evidence" value="ECO:0007669"/>
    <property type="project" value="InterPro"/>
</dbReference>
<dbReference type="OrthoDB" id="538336at2759"/>
<sequence length="562" mass="63211">MTDQLHSHPLFQIRTELLSPEESTALSYKRARIFLRAHGLTVHDIQQCSPRFWAMLRHPLCAMDIAMFTILVCQTNLTIGTLSRHLKRRPDLKPLVNRLLRFETVGIYLLTERGHGLDAFNIETTATKTPDGFILNTPREEAAKFMPGSSPRFGIPKIALTMARLIVNNEDRGTRFFIVPLCDEHEMYQGVESITLPRRSGTQAFDWSITRFNNVHLPQSALVGSDIIEDFVAPANRLQSWWDEIWRIPIGSLVVAAPWVSALKAISYIGGRYSMVRCILGKGNQPTPILSFRTQQWPILHATAAAMVLDNWYPIAIDATGDPSTDHSVRHALAVIAKTTICRHFQRCVPEVAERCGAQGTFEHNYMAKIENDAKGAIIAEGDVLTLCIRLFSELLLKRYEVPLPPPEESILARHAVMLLEENIQLFNTLKCDHRSDVFNNLLLPQSQPVIEAMGHAFAYSAALKAGLPQYVLDMYECSVMRQDPAWYSECAGINRLNQRLREDAAVTSMLPHLADLLADLNIEQYVHAPIVTDAEWKAYLSQLPVHAGNAAPVPEQFHAML</sequence>
<comment type="caution">
    <text evidence="1">The sequence shown here is derived from an EMBL/GenBank/DDBJ whole genome shotgun (WGS) entry which is preliminary data.</text>
</comment>
<dbReference type="Gene3D" id="2.40.110.10">
    <property type="entry name" value="Butyryl-CoA Dehydrogenase, subunit A, domain 2"/>
    <property type="match status" value="1"/>
</dbReference>
<dbReference type="GO" id="GO:0033540">
    <property type="term" value="P:fatty acid beta-oxidation using acyl-CoA oxidase"/>
    <property type="evidence" value="ECO:0007669"/>
    <property type="project" value="TreeGrafter"/>
</dbReference>
<dbReference type="InterPro" id="IPR046373">
    <property type="entry name" value="Acyl-CoA_Oxase/DH_mid-dom_sf"/>
</dbReference>
<reference evidence="1 2" key="1">
    <citation type="journal article" date="2020" name="ISME J.">
        <title>Uncovering the hidden diversity of litter-decomposition mechanisms in mushroom-forming fungi.</title>
        <authorList>
            <person name="Floudas D."/>
            <person name="Bentzer J."/>
            <person name="Ahren D."/>
            <person name="Johansson T."/>
            <person name="Persson P."/>
            <person name="Tunlid A."/>
        </authorList>
    </citation>
    <scope>NUCLEOTIDE SEQUENCE [LARGE SCALE GENOMIC DNA]</scope>
    <source>
        <strain evidence="1 2">CBS 146.42</strain>
    </source>
</reference>
<dbReference type="PANTHER" id="PTHR10909">
    <property type="entry name" value="ELECTRON TRANSPORT OXIDOREDUCTASE"/>
    <property type="match status" value="1"/>
</dbReference>
<dbReference type="Proteomes" id="UP000559027">
    <property type="component" value="Unassembled WGS sequence"/>
</dbReference>
<dbReference type="PANTHER" id="PTHR10909:SF382">
    <property type="entry name" value="ACYL-COENZYME A OXIDASE"/>
    <property type="match status" value="1"/>
</dbReference>
<dbReference type="AlphaFoldDB" id="A0A8H5D7C0"/>
<evidence type="ECO:0000313" key="1">
    <source>
        <dbReference type="EMBL" id="KAF5354068.1"/>
    </source>
</evidence>
<dbReference type="Gene3D" id="1.20.140.10">
    <property type="entry name" value="Butyryl-CoA Dehydrogenase, subunit A, domain 3"/>
    <property type="match status" value="1"/>
</dbReference>
<keyword evidence="2" id="KW-1185">Reference proteome</keyword>
<dbReference type="SUPFAM" id="SSF56645">
    <property type="entry name" value="Acyl-CoA dehydrogenase NM domain-like"/>
    <property type="match status" value="1"/>
</dbReference>
<dbReference type="InterPro" id="IPR012258">
    <property type="entry name" value="Acyl-CoA_oxidase"/>
</dbReference>
<dbReference type="GO" id="GO:0005777">
    <property type="term" value="C:peroxisome"/>
    <property type="evidence" value="ECO:0007669"/>
    <property type="project" value="InterPro"/>
</dbReference>
<name>A0A8H5D7C0_9AGAR</name>
<protein>
    <recommendedName>
        <fullName evidence="3">Acyl-CoA oxidase</fullName>
    </recommendedName>
</protein>
<dbReference type="GO" id="GO:0055088">
    <property type="term" value="P:lipid homeostasis"/>
    <property type="evidence" value="ECO:0007669"/>
    <property type="project" value="TreeGrafter"/>
</dbReference>
<dbReference type="GO" id="GO:0003997">
    <property type="term" value="F:acyl-CoA oxidase activity"/>
    <property type="evidence" value="ECO:0007669"/>
    <property type="project" value="InterPro"/>
</dbReference>
<dbReference type="SUPFAM" id="SSF47203">
    <property type="entry name" value="Acyl-CoA dehydrogenase C-terminal domain-like"/>
    <property type="match status" value="1"/>
</dbReference>